<keyword evidence="6" id="KW-1185">Reference proteome</keyword>
<evidence type="ECO:0000259" key="4">
    <source>
        <dbReference type="PROSITE" id="PS50060"/>
    </source>
</evidence>
<feature type="domain" description="MAM" evidence="4">
    <location>
        <begin position="972"/>
        <end position="1132"/>
    </location>
</feature>
<dbReference type="InterPro" id="IPR002172">
    <property type="entry name" value="LDrepeatLR_classA_rpt"/>
</dbReference>
<dbReference type="SUPFAM" id="SSF49899">
    <property type="entry name" value="Concanavalin A-like lectins/glucanases"/>
    <property type="match status" value="14"/>
</dbReference>
<dbReference type="Gene3D" id="4.10.400.10">
    <property type="entry name" value="Low-density Lipoprotein Receptor"/>
    <property type="match status" value="4"/>
</dbReference>
<feature type="disulfide bond" evidence="2">
    <location>
        <begin position="1864"/>
        <end position="1879"/>
    </location>
</feature>
<reference evidence="5 6" key="1">
    <citation type="submission" date="2021-05" db="EMBL/GenBank/DDBJ databases">
        <authorList>
            <person name="Zahm M."/>
            <person name="Klopp C."/>
            <person name="Cabau C."/>
            <person name="Kuhl H."/>
            <person name="Suciu R."/>
            <person name="Ciorpac M."/>
            <person name="Holostenco D."/>
            <person name="Gessner J."/>
            <person name="Wuertz S."/>
            <person name="Hohne C."/>
            <person name="Stock M."/>
            <person name="Gislard M."/>
            <person name="Lluch J."/>
            <person name="Milhes M."/>
            <person name="Lampietro C."/>
            <person name="Lopez Roques C."/>
            <person name="Donnadieu C."/>
            <person name="Du K."/>
            <person name="Schartl M."/>
            <person name="Guiguen Y."/>
        </authorList>
    </citation>
    <scope>NUCLEOTIDE SEQUENCE [LARGE SCALE GENOMIC DNA]</scope>
    <source>
        <strain evidence="5">Hh-F2</strain>
        <tissue evidence="5">Blood</tissue>
    </source>
</reference>
<feature type="disulfide bond" evidence="2">
    <location>
        <begin position="1632"/>
        <end position="1647"/>
    </location>
</feature>
<feature type="domain" description="MAM" evidence="4">
    <location>
        <begin position="449"/>
        <end position="611"/>
    </location>
</feature>
<feature type="domain" description="MAM" evidence="4">
    <location>
        <begin position="62"/>
        <end position="228"/>
    </location>
</feature>
<proteinExistence type="predicted"/>
<dbReference type="InterPro" id="IPR051560">
    <property type="entry name" value="MAM_domain-containing"/>
</dbReference>
<dbReference type="SUPFAM" id="SSF57424">
    <property type="entry name" value="LDL receptor-like module"/>
    <property type="match status" value="4"/>
</dbReference>
<dbReference type="InterPro" id="IPR000998">
    <property type="entry name" value="MAM_dom"/>
</dbReference>
<feature type="disulfide bond" evidence="2">
    <location>
        <begin position="264"/>
        <end position="279"/>
    </location>
</feature>
<dbReference type="EMBL" id="JAHFZB010000004">
    <property type="protein sequence ID" value="KAK6490299.1"/>
    <property type="molecule type" value="Genomic_DNA"/>
</dbReference>
<dbReference type="InterPro" id="IPR023415">
    <property type="entry name" value="LDLR_class-A_CS"/>
</dbReference>
<feature type="disulfide bond" evidence="2">
    <location>
        <begin position="31"/>
        <end position="49"/>
    </location>
</feature>
<dbReference type="InterPro" id="IPR036055">
    <property type="entry name" value="LDL_receptor-like_sf"/>
</dbReference>
<feature type="domain" description="MAM" evidence="4">
    <location>
        <begin position="2217"/>
        <end position="2380"/>
    </location>
</feature>
<feature type="disulfide bond" evidence="2">
    <location>
        <begin position="43"/>
        <end position="58"/>
    </location>
</feature>
<evidence type="ECO:0000256" key="1">
    <source>
        <dbReference type="ARBA" id="ARBA00023157"/>
    </source>
</evidence>
<feature type="compositionally biased region" description="Polar residues" evidence="3">
    <location>
        <begin position="2080"/>
        <end position="2099"/>
    </location>
</feature>
<dbReference type="CDD" id="cd06263">
    <property type="entry name" value="MAM"/>
    <property type="match status" value="14"/>
</dbReference>
<dbReference type="Gene3D" id="2.60.120.200">
    <property type="match status" value="14"/>
</dbReference>
<sequence length="2483" mass="276347">MEGDTAIDDIEMKHCGLPEPQPFCSNTEFRCQREACVGLDRRCDFSDDCGDQTDEQGCELYMMCDFQDSWGMWQQETSKDTFSWERKSPTEIFFRPSNTGSNRDHTTNLKTGKYLYIDTTFPRKQGDTAWLLSPALYADEENACKMRLFYHMYGSSVGSLNIYTRRSTNESLTEQWMKSGEVGDYFVRLEVVLPVGNPFQVILEGVVGDGPNGFIVVDDISFTPGCHVFDGTSPNTTAIPTTPPQCPEGEVPCSDQCIFQDKVCDFYSDCADNSDETHCGPCDFEHFACGWIDTSNGLYQWMLEMANISSNPGADHSIGTPYGHFMRVDGGSGGFFSKANLESPVLGPTGLACQMSFWYHLYTFFGVRSTSITLSLLNVTSGTAETLWSAPKKQNSDWINVRLDIGNRPRGFKLLFSASASLSEQDIALDDIQFVGCSVKDHPPGTSHLSCDFEDGLCAWYQDKTDHFEWQRDNGDTAGISNHGPGYDHTTGNGYYMFIATESRQESAYKARLASYPQTPAKKRCVSFWYHIYGSNIGTLNFITKQEGKSEKVRWTRSATQGNKWNFADFHISETNMFVQFIFEAVPGGTQGSIAIDDVVITESINGSCPAERECTFETSRCNLKDVAGGSFNWTRITREISTNTSSPLEDHTLGTAYGFYLSTQIWKQASRNEGRIATRLYKPTPYSGECLQFWYYMKGENIGTFNIYLQKHRQLKALLWNRTGNQGDLWRHGRVTVQSPDSQYQIIFEGVAGTGHEGDIAIDDLLLLNGPCPPDGFCDFETGLCGWLNVVTEDDIDWTWNSGITPSSTHGPLVDHTTNSALGHYLFIKNNPMTGGRKTAHLLSEYMEPSATACLVFWYHMDMISFGKLKQGLLCVIAEGTLTVYIKDYEGLRAIWNAKGDHGKIWLEAQVDYNSSSRYQIVIEGKHGHAMDAGSTSLDDIYIEKYLSCSDMALTTAIPTTMEPTQPASPQDCSFEQGLCNWQQETNDTFDWERQTGSAVILPENGPLFDHTVGNIEGFYLIISSQGTANEAVISGPMISDATQLCLSFWYYMFGSSVSTLAVLVHTESHPDSVVWTRRGTQSASWINARVTIRMLDMHKIKFSGKTSSKSHGFIAIDDISVMEGESVCLKVGTCGFETLSVCNYEQDITADTDWVHTKRLWALGPSTDKGYFMAVFGDDLVKRQTAQLLSPEYTPTTESCVRFWYWLAADSTSVFSVHVMQNKELGLDLWALSGNPSQDWDVAQITVSSALHFRIVFKVQLDPAKGSFVALDDVTVAAGACPYTGSCDFEAHQCTWTNSQADDFDWIQANGHFSGPSVDHTTQTPEGKWMYMLAETQRHAPGQRAVFVSERFQRSVASCLTMWYFLSGRDSGTLRIYFRSSATQDDLIFETSDSENTWKQFADNSFGPKGFQVVIEVESAGNGFVAVDDIDLVLGLCGGKTIEDFASCDFEVGTCQWEDTSQGQFIWKRGSNGTASSNTGPSADHTTGTELGWYMAVEANDGDRYSYAVLQSPSMKQASSECLMEFYYHMYGTGIGELSVYLREGSRDTLLWISSGSSGNEWKRAVVGIGRTPGVFQLLLEATRTFSVLGDIAVDDIHFQNCYLREPQATCPEGTFKCSNSACIEMSRICDFSDDCGDRSDELDCELNGFKGRCSFENGLCSWENSDLDTPGYDWLRQQGLSAVWKTEPPRDHTKNSAAGKCFYVIAQGTNQNKGDTSLIQSSTLLPSTSCTVRFYYYIHGKDDGVLYVKLRISASGGGDRILWVRDREVGSYWERAEITFSSPVKSKIVLEYTYGSGNGGQAAVDDISFSSECVHDNENSILPPSPPPTAGPSTTPSPCQVDQFFCSKSESGYCIPASSKCDYSIECPMGEDEENCGPCTFENGQCGWNDQSSGRYVWQRQKAGHMAEPGLDGPNTDHTTGTGYYMYVEFGRGQFLDEALFISPHLPKSSPYCQIHFHFHMYGLEVGTLHMVVEKSSGSQTVVWSHWNSTGNHWNAEYANVGEMTEPYRILFISQPRLNLDNSASATDDIALDDISFRNCENSYQPPALPSYNCTFEIDMCGWVQGVTDNFDWQRRSGPTETHNTGPTGDHTTGSGNYLYIESSNPRRLGDMAQLRSPLLAPTGPDGYCVTFWYHMFGATVGSLSMYLRRNMYESKTLVWQRRGTIEDEWQVAYRHVTLQDIHEIVFEATVGGAAGDISIDDISFTSGSCPPTDLCDFEENDCNWIQATDDDYDWARGFGRTPNSDTGPSFDHTTNTATGYYLYLKNSNQHRPGQIARISTPEYSAGSDRCLQFWYHMYGAGIGTLNVYKHDVSTANQSVLFSQQGNQGVLWRFAQASLYQSDTSPFQITFEGITGATVQGDVALDDILVSNGPCIPPGFCDFEINLCGWTNIEVVDEGDWLRSKGATPNMNTGPSVDHTTDSGQGYYIYVDHSQGYPGDRSMLVSEIFPSAVGGRCLTFWYHMYGQDIGTLTLYSNNRT</sequence>
<dbReference type="Pfam" id="PF00629">
    <property type="entry name" value="MAM"/>
    <property type="match status" value="14"/>
</dbReference>
<evidence type="ECO:0000313" key="5">
    <source>
        <dbReference type="EMBL" id="KAK6490299.1"/>
    </source>
</evidence>
<feature type="domain" description="MAM" evidence="4">
    <location>
        <begin position="1880"/>
        <end position="2045"/>
    </location>
</feature>
<feature type="domain" description="MAM" evidence="4">
    <location>
        <begin position="1448"/>
        <end position="1606"/>
    </location>
</feature>
<dbReference type="CDD" id="cd00112">
    <property type="entry name" value="LDLa"/>
    <property type="match status" value="4"/>
</dbReference>
<feature type="domain" description="MAM" evidence="4">
    <location>
        <begin position="280"/>
        <end position="439"/>
    </location>
</feature>
<evidence type="ECO:0000313" key="6">
    <source>
        <dbReference type="Proteomes" id="UP001369086"/>
    </source>
</evidence>
<feature type="domain" description="MAM" evidence="4">
    <location>
        <begin position="1287"/>
        <end position="1441"/>
    </location>
</feature>
<comment type="caution">
    <text evidence="2">Lacks conserved residue(s) required for the propagation of feature annotation.</text>
</comment>
<protein>
    <submittedName>
        <fullName evidence="5">MAM and LDL-receptor class A domain-containing protein 2-like isoform X2</fullName>
    </submittedName>
</protein>
<organism evidence="5 6">
    <name type="scientific">Huso huso</name>
    <name type="common">Beluga</name>
    <name type="synonym">Acipenser huso</name>
    <dbReference type="NCBI Taxonomy" id="61971"/>
    <lineage>
        <taxon>Eukaryota</taxon>
        <taxon>Metazoa</taxon>
        <taxon>Chordata</taxon>
        <taxon>Craniata</taxon>
        <taxon>Vertebrata</taxon>
        <taxon>Euteleostomi</taxon>
        <taxon>Actinopterygii</taxon>
        <taxon>Chondrostei</taxon>
        <taxon>Acipenseriformes</taxon>
        <taxon>Acipenseridae</taxon>
        <taxon>Huso</taxon>
    </lineage>
</organism>
<comment type="caution">
    <text evidence="5">The sequence shown here is derived from an EMBL/GenBank/DDBJ whole genome shotgun (WGS) entry which is preliminary data.</text>
</comment>
<dbReference type="PRINTS" id="PR00261">
    <property type="entry name" value="LDLRECEPTOR"/>
</dbReference>
<name>A0ABR0ZZR0_HUSHU</name>
<dbReference type="PANTHER" id="PTHR23282:SF150">
    <property type="entry name" value="SI:CH211-106H4.4"/>
    <property type="match status" value="1"/>
</dbReference>
<dbReference type="PANTHER" id="PTHR23282">
    <property type="entry name" value="APICAL ENDOSOMAL GLYCOPROTEIN PRECURSOR"/>
    <property type="match status" value="1"/>
</dbReference>
<dbReference type="SMART" id="SM00137">
    <property type="entry name" value="MAM"/>
    <property type="match status" value="13"/>
</dbReference>
<dbReference type="PROSITE" id="PS50060">
    <property type="entry name" value="MAM_2"/>
    <property type="match status" value="14"/>
</dbReference>
<dbReference type="Pfam" id="PF00057">
    <property type="entry name" value="Ldl_recept_a"/>
    <property type="match status" value="2"/>
</dbReference>
<dbReference type="InterPro" id="IPR013320">
    <property type="entry name" value="ConA-like_dom_sf"/>
</dbReference>
<dbReference type="PROSITE" id="PS50068">
    <property type="entry name" value="LDLRA_2"/>
    <property type="match status" value="4"/>
</dbReference>
<feature type="domain" description="MAM" evidence="4">
    <location>
        <begin position="1134"/>
        <end position="1285"/>
    </location>
</feature>
<dbReference type="SMART" id="SM00192">
    <property type="entry name" value="LDLa"/>
    <property type="match status" value="4"/>
</dbReference>
<feature type="domain" description="MAM" evidence="4">
    <location>
        <begin position="2382"/>
        <end position="2483"/>
    </location>
</feature>
<feature type="disulfide bond" evidence="2">
    <location>
        <begin position="1613"/>
        <end position="1625"/>
    </location>
</feature>
<feature type="domain" description="MAM" evidence="4">
    <location>
        <begin position="2055"/>
        <end position="2215"/>
    </location>
</feature>
<dbReference type="PRINTS" id="PR00020">
    <property type="entry name" value="MAMDOMAIN"/>
</dbReference>
<feature type="disulfide bond" evidence="2">
    <location>
        <begin position="1620"/>
        <end position="1638"/>
    </location>
</feature>
<feature type="domain" description="MAM" evidence="4">
    <location>
        <begin position="777"/>
        <end position="952"/>
    </location>
</feature>
<feature type="region of interest" description="Disordered" evidence="3">
    <location>
        <begin position="2078"/>
        <end position="2099"/>
    </location>
</feature>
<accession>A0ABR0ZZR0</accession>
<evidence type="ECO:0000256" key="2">
    <source>
        <dbReference type="PROSITE-ProRule" id="PRU00124"/>
    </source>
</evidence>
<evidence type="ECO:0000256" key="3">
    <source>
        <dbReference type="SAM" id="MobiDB-lite"/>
    </source>
</evidence>
<feature type="disulfide bond" evidence="2">
    <location>
        <begin position="24"/>
        <end position="36"/>
    </location>
</feature>
<dbReference type="PROSITE" id="PS01209">
    <property type="entry name" value="LDLRA_1"/>
    <property type="match status" value="2"/>
</dbReference>
<gene>
    <name evidence="5" type="ORF">HHUSO_G4799</name>
</gene>
<feature type="domain" description="MAM" evidence="4">
    <location>
        <begin position="1654"/>
        <end position="1818"/>
    </location>
</feature>
<keyword evidence="1 2" id="KW-1015">Disulfide bond</keyword>
<feature type="domain" description="MAM" evidence="4">
    <location>
        <begin position="613"/>
        <end position="775"/>
    </location>
</feature>
<dbReference type="Proteomes" id="UP001369086">
    <property type="component" value="Unassembled WGS sequence"/>
</dbReference>